<sequence>MTSLARLAELHARHFISQQKHQDELSRQDHLAEQHRAAKRKLDADRWRQAAINSAGPLCILDAVGQAEESWVELFEHAPRCELPEPKTRSNWSGSSLKPQWA</sequence>
<dbReference type="EMBL" id="NHSF01000041">
    <property type="protein sequence ID" value="MBK5930103.1"/>
    <property type="molecule type" value="Genomic_DNA"/>
</dbReference>
<protein>
    <submittedName>
        <fullName evidence="2">Uncharacterized protein</fullName>
    </submittedName>
</protein>
<dbReference type="Proteomes" id="UP001296967">
    <property type="component" value="Unassembled WGS sequence"/>
</dbReference>
<name>A0AAJ0XFA3_HALSE</name>
<accession>A0AAJ0XFA3</accession>
<evidence type="ECO:0000313" key="2">
    <source>
        <dbReference type="EMBL" id="MBK5930103.1"/>
    </source>
</evidence>
<keyword evidence="3" id="KW-1185">Reference proteome</keyword>
<dbReference type="AlphaFoldDB" id="A0AAJ0XFA3"/>
<feature type="compositionally biased region" description="Basic and acidic residues" evidence="1">
    <location>
        <begin position="20"/>
        <end position="37"/>
    </location>
</feature>
<evidence type="ECO:0000313" key="3">
    <source>
        <dbReference type="Proteomes" id="UP001296967"/>
    </source>
</evidence>
<reference evidence="2" key="2">
    <citation type="journal article" date="2020" name="Microorganisms">
        <title>Osmotic Adaptation and Compatible Solute Biosynthesis of Phototrophic Bacteria as Revealed from Genome Analyses.</title>
        <authorList>
            <person name="Imhoff J.F."/>
            <person name="Rahn T."/>
            <person name="Kunzel S."/>
            <person name="Keller A."/>
            <person name="Neulinger S.C."/>
        </authorList>
    </citation>
    <scope>NUCLEOTIDE SEQUENCE</scope>
    <source>
        <strain evidence="2">DSM 4395</strain>
    </source>
</reference>
<evidence type="ECO:0000256" key="1">
    <source>
        <dbReference type="SAM" id="MobiDB-lite"/>
    </source>
</evidence>
<feature type="compositionally biased region" description="Polar residues" evidence="1">
    <location>
        <begin position="89"/>
        <end position="102"/>
    </location>
</feature>
<proteinExistence type="predicted"/>
<dbReference type="RefSeq" id="WP_201244524.1">
    <property type="nucleotide sequence ID" value="NZ_NHSF01000041.1"/>
</dbReference>
<comment type="caution">
    <text evidence="2">The sequence shown here is derived from an EMBL/GenBank/DDBJ whole genome shotgun (WGS) entry which is preliminary data.</text>
</comment>
<feature type="region of interest" description="Disordered" evidence="1">
    <location>
        <begin position="83"/>
        <end position="102"/>
    </location>
</feature>
<feature type="region of interest" description="Disordered" evidence="1">
    <location>
        <begin position="18"/>
        <end position="37"/>
    </location>
</feature>
<reference evidence="2" key="1">
    <citation type="submission" date="2017-05" db="EMBL/GenBank/DDBJ databases">
        <authorList>
            <person name="Imhoff J.F."/>
            <person name="Rahn T."/>
            <person name="Kuenzel S."/>
            <person name="Neulinger S.C."/>
        </authorList>
    </citation>
    <scope>NUCLEOTIDE SEQUENCE</scope>
    <source>
        <strain evidence="2">DSM 4395</strain>
    </source>
</reference>
<organism evidence="2 3">
    <name type="scientific">Halochromatium salexigens</name>
    <name type="common">Chromatium salexigens</name>
    <dbReference type="NCBI Taxonomy" id="49447"/>
    <lineage>
        <taxon>Bacteria</taxon>
        <taxon>Pseudomonadati</taxon>
        <taxon>Pseudomonadota</taxon>
        <taxon>Gammaproteobacteria</taxon>
        <taxon>Chromatiales</taxon>
        <taxon>Chromatiaceae</taxon>
        <taxon>Halochromatium</taxon>
    </lineage>
</organism>
<gene>
    <name evidence="2" type="ORF">CCR82_06075</name>
</gene>